<sequence>MCADVYAGSRFAVVEFRPSVTIHKKTNSEVVEIIAEDNYSATYNMSKHKFETLNMPFRIVSAANYSGRHRLEYVFQDHHCKESGGLEETPIEGVELLLNGRPFSDAVEYISTGGEVQHIFSMNFPLVRPKFVEQVCYGMVGFTLKLGSL</sequence>
<dbReference type="Proteomes" id="UP000262832">
    <property type="component" value="Chromosome I"/>
</dbReference>
<name>A0ABM6YS32_9VIBR</name>
<dbReference type="EMBL" id="CP032093">
    <property type="protein sequence ID" value="AXY00457.1"/>
    <property type="molecule type" value="Genomic_DNA"/>
</dbReference>
<protein>
    <submittedName>
        <fullName evidence="1">Uncharacterized protein</fullName>
    </submittedName>
</protein>
<evidence type="ECO:0000313" key="2">
    <source>
        <dbReference type="Proteomes" id="UP000262832"/>
    </source>
</evidence>
<proteinExistence type="predicted"/>
<gene>
    <name evidence="1" type="ORF">D1115_03635</name>
</gene>
<accession>A0ABM6YS32</accession>
<organism evidence="1 2">
    <name type="scientific">Vibrio alfacsensis</name>
    <dbReference type="NCBI Taxonomy" id="1074311"/>
    <lineage>
        <taxon>Bacteria</taxon>
        <taxon>Pseudomonadati</taxon>
        <taxon>Pseudomonadota</taxon>
        <taxon>Gammaproteobacteria</taxon>
        <taxon>Vibrionales</taxon>
        <taxon>Vibrionaceae</taxon>
        <taxon>Vibrio</taxon>
    </lineage>
</organism>
<keyword evidence="2" id="KW-1185">Reference proteome</keyword>
<evidence type="ECO:0000313" key="1">
    <source>
        <dbReference type="EMBL" id="AXY00457.1"/>
    </source>
</evidence>
<reference evidence="1 2" key="1">
    <citation type="submission" date="2018-08" db="EMBL/GenBank/DDBJ databases">
        <title>Genomic taxonomy of the Vibrionaceae family.</title>
        <authorList>
            <person name="Gomez-Gil B."/>
            <person name="Tanaka M."/>
            <person name="Sawabe T."/>
            <person name="Enciso-Ibarra K."/>
        </authorList>
    </citation>
    <scope>NUCLEOTIDE SEQUENCE [LARGE SCALE GENOMIC DNA]</scope>
    <source>
        <strain evidence="1 2">CAIM 1831</strain>
    </source>
</reference>